<keyword evidence="4" id="KW-1185">Reference proteome</keyword>
<dbReference type="Pfam" id="PF01569">
    <property type="entry name" value="PAP2"/>
    <property type="match status" value="1"/>
</dbReference>
<protein>
    <submittedName>
        <fullName evidence="3">Phosphatase PAP2 family protein</fullName>
    </submittedName>
</protein>
<feature type="domain" description="Phosphatidic acid phosphatase type 2/haloperoxidase" evidence="2">
    <location>
        <begin position="56"/>
        <end position="168"/>
    </location>
</feature>
<dbReference type="SUPFAM" id="SSF48317">
    <property type="entry name" value="Acid phosphatase/Vanadium-dependent haloperoxidase"/>
    <property type="match status" value="1"/>
</dbReference>
<dbReference type="RefSeq" id="WP_379751919.1">
    <property type="nucleotide sequence ID" value="NZ_JBHSMR010000008.1"/>
</dbReference>
<dbReference type="SMART" id="SM00014">
    <property type="entry name" value="acidPPc"/>
    <property type="match status" value="1"/>
</dbReference>
<dbReference type="PANTHER" id="PTHR14969:SF13">
    <property type="entry name" value="AT30094P"/>
    <property type="match status" value="1"/>
</dbReference>
<keyword evidence="1" id="KW-0472">Membrane</keyword>
<feature type="transmembrane region" description="Helical" evidence="1">
    <location>
        <begin position="58"/>
        <end position="79"/>
    </location>
</feature>
<reference evidence="4" key="1">
    <citation type="journal article" date="2019" name="Int. J. Syst. Evol. Microbiol.">
        <title>The Global Catalogue of Microorganisms (GCM) 10K type strain sequencing project: providing services to taxonomists for standard genome sequencing and annotation.</title>
        <authorList>
            <consortium name="The Broad Institute Genomics Platform"/>
            <consortium name="The Broad Institute Genome Sequencing Center for Infectious Disease"/>
            <person name="Wu L."/>
            <person name="Ma J."/>
        </authorList>
    </citation>
    <scope>NUCLEOTIDE SEQUENCE [LARGE SCALE GENOMIC DNA]</scope>
    <source>
        <strain evidence="4">CCUG 43111</strain>
    </source>
</reference>
<gene>
    <name evidence="3" type="ORF">ACFPQ5_03730</name>
</gene>
<keyword evidence="1" id="KW-0812">Transmembrane</keyword>
<organism evidence="3 4">
    <name type="scientific">Massilia suwonensis</name>
    <dbReference type="NCBI Taxonomy" id="648895"/>
    <lineage>
        <taxon>Bacteria</taxon>
        <taxon>Pseudomonadati</taxon>
        <taxon>Pseudomonadota</taxon>
        <taxon>Betaproteobacteria</taxon>
        <taxon>Burkholderiales</taxon>
        <taxon>Oxalobacteraceae</taxon>
        <taxon>Telluria group</taxon>
        <taxon>Massilia</taxon>
    </lineage>
</organism>
<name>A0ABW0MKG8_9BURK</name>
<dbReference type="InterPro" id="IPR036938">
    <property type="entry name" value="PAP2/HPO_sf"/>
</dbReference>
<evidence type="ECO:0000313" key="3">
    <source>
        <dbReference type="EMBL" id="MFC5477286.1"/>
    </source>
</evidence>
<proteinExistence type="predicted"/>
<dbReference type="Proteomes" id="UP001596101">
    <property type="component" value="Unassembled WGS sequence"/>
</dbReference>
<feature type="transmembrane region" description="Helical" evidence="1">
    <location>
        <begin position="27"/>
        <end position="46"/>
    </location>
</feature>
<evidence type="ECO:0000256" key="1">
    <source>
        <dbReference type="SAM" id="Phobius"/>
    </source>
</evidence>
<dbReference type="InterPro" id="IPR033879">
    <property type="entry name" value="UPP_Pase"/>
</dbReference>
<feature type="transmembrane region" description="Helical" evidence="1">
    <location>
        <begin position="151"/>
        <end position="167"/>
    </location>
</feature>
<evidence type="ECO:0000259" key="2">
    <source>
        <dbReference type="SMART" id="SM00014"/>
    </source>
</evidence>
<dbReference type="CDD" id="cd03385">
    <property type="entry name" value="PAP2_BcrC_like"/>
    <property type="match status" value="1"/>
</dbReference>
<accession>A0ABW0MKG8</accession>
<dbReference type="EMBL" id="JBHSMR010000008">
    <property type="protein sequence ID" value="MFC5477286.1"/>
    <property type="molecule type" value="Genomic_DNA"/>
</dbReference>
<keyword evidence="1" id="KW-1133">Transmembrane helix</keyword>
<comment type="caution">
    <text evidence="3">The sequence shown here is derived from an EMBL/GenBank/DDBJ whole genome shotgun (WGS) entry which is preliminary data.</text>
</comment>
<sequence>MFDYLNQSLFAMFNAAPGLSGWRLHGAIFAAEWVVMIVPLGLVLMWTNGAPGQREAAVRALLTAMVALTMSKLIGLVWFHPRPFMAGIGQNFLMHAPDSSFPSDHGTGMFSVALALMLSQLREVRRFGMALLVLGVAVAWARVFLGVHWPLDMVGAFIVAAFAAILVDTRIGEGLASTLETLMQHVYRRVLAAPIARGWLRP</sequence>
<dbReference type="PANTHER" id="PTHR14969">
    <property type="entry name" value="SPHINGOSINE-1-PHOSPHATE PHOSPHOHYDROLASE"/>
    <property type="match status" value="1"/>
</dbReference>
<dbReference type="Gene3D" id="1.20.144.10">
    <property type="entry name" value="Phosphatidic acid phosphatase type 2/haloperoxidase"/>
    <property type="match status" value="1"/>
</dbReference>
<evidence type="ECO:0000313" key="4">
    <source>
        <dbReference type="Proteomes" id="UP001596101"/>
    </source>
</evidence>
<feature type="transmembrane region" description="Helical" evidence="1">
    <location>
        <begin position="127"/>
        <end position="145"/>
    </location>
</feature>
<dbReference type="InterPro" id="IPR000326">
    <property type="entry name" value="PAP2/HPO"/>
</dbReference>